<reference evidence="2 3" key="1">
    <citation type="submission" date="2016-01" db="EMBL/GenBank/DDBJ databases">
        <authorList>
            <person name="Manzoor S."/>
        </authorList>
    </citation>
    <scope>NUCLEOTIDE SEQUENCE [LARGE SCALE GENOMIC DNA]</scope>
    <source>
        <strain evidence="2">Methanoculleus sp MAB1</strain>
    </source>
</reference>
<proteinExistence type="predicted"/>
<sequence length="233" mass="24764">MAFFDRFRTSVRKLEQEKDYPGLIGALGGEDPAIRADAARALCTLGVPALPVLLSALEDAGPAAQTRMAEALASVGTSSVPLHLALVLKASPALQASIAGAIAGRGDEMFEALLPALYHERPAIRRAAVIALQGMGRKAVLPLSEALHDGNPSVRKEAAAALARLRWAPDDLQEKVEFYYLQEDWAELAKLQGAAVPILIKPSLTRMPGYGASRHGRSGRFTTPGPSRHSSGR</sequence>
<dbReference type="KEGG" id="mema:MMAB1_3081"/>
<feature type="region of interest" description="Disordered" evidence="1">
    <location>
        <begin position="209"/>
        <end position="233"/>
    </location>
</feature>
<dbReference type="SUPFAM" id="SSF48371">
    <property type="entry name" value="ARM repeat"/>
    <property type="match status" value="1"/>
</dbReference>
<accession>A0A0X3BRV2</accession>
<evidence type="ECO:0000313" key="3">
    <source>
        <dbReference type="Proteomes" id="UP000069850"/>
    </source>
</evidence>
<dbReference type="GO" id="GO:0016491">
    <property type="term" value="F:oxidoreductase activity"/>
    <property type="evidence" value="ECO:0007669"/>
    <property type="project" value="TreeGrafter"/>
</dbReference>
<dbReference type="EMBL" id="LT158599">
    <property type="protein sequence ID" value="CVK34294.1"/>
    <property type="molecule type" value="Genomic_DNA"/>
</dbReference>
<dbReference type="Pfam" id="PF13646">
    <property type="entry name" value="HEAT_2"/>
    <property type="match status" value="2"/>
</dbReference>
<evidence type="ECO:0008006" key="4">
    <source>
        <dbReference type="Google" id="ProtNLM"/>
    </source>
</evidence>
<organism evidence="2 3">
    <name type="scientific">Methanoculleus bourgensis</name>
    <dbReference type="NCBI Taxonomy" id="83986"/>
    <lineage>
        <taxon>Archaea</taxon>
        <taxon>Methanobacteriati</taxon>
        <taxon>Methanobacteriota</taxon>
        <taxon>Stenosarchaea group</taxon>
        <taxon>Methanomicrobia</taxon>
        <taxon>Methanomicrobiales</taxon>
        <taxon>Methanomicrobiaceae</taxon>
        <taxon>Methanoculleus</taxon>
    </lineage>
</organism>
<dbReference type="InterPro" id="IPR004155">
    <property type="entry name" value="PBS_lyase_HEAT"/>
</dbReference>
<dbReference type="Proteomes" id="UP000069850">
    <property type="component" value="Chromosome 1"/>
</dbReference>
<dbReference type="SMART" id="SM00567">
    <property type="entry name" value="EZ_HEAT"/>
    <property type="match status" value="2"/>
</dbReference>
<evidence type="ECO:0000256" key="1">
    <source>
        <dbReference type="SAM" id="MobiDB-lite"/>
    </source>
</evidence>
<dbReference type="AlphaFoldDB" id="A0A0X3BRV2"/>
<dbReference type="Gene3D" id="1.25.10.10">
    <property type="entry name" value="Leucine-rich Repeat Variant"/>
    <property type="match status" value="2"/>
</dbReference>
<dbReference type="RefSeq" id="WP_238320359.1">
    <property type="nucleotide sequence ID" value="NZ_LT158599.1"/>
</dbReference>
<dbReference type="PANTHER" id="PTHR12697">
    <property type="entry name" value="PBS LYASE HEAT-LIKE PROTEIN"/>
    <property type="match status" value="1"/>
</dbReference>
<dbReference type="InterPro" id="IPR011989">
    <property type="entry name" value="ARM-like"/>
</dbReference>
<dbReference type="InterPro" id="IPR016024">
    <property type="entry name" value="ARM-type_fold"/>
</dbReference>
<protein>
    <recommendedName>
        <fullName evidence="4">HEAT repeat domain-containing protein</fullName>
    </recommendedName>
</protein>
<gene>
    <name evidence="2" type="ORF">MMAB1_3081</name>
</gene>
<dbReference type="GeneID" id="70638192"/>
<evidence type="ECO:0000313" key="2">
    <source>
        <dbReference type="EMBL" id="CVK34294.1"/>
    </source>
</evidence>
<feature type="compositionally biased region" description="Polar residues" evidence="1">
    <location>
        <begin position="220"/>
        <end position="233"/>
    </location>
</feature>
<dbReference type="PANTHER" id="PTHR12697:SF5">
    <property type="entry name" value="DEOXYHYPUSINE HYDROXYLASE"/>
    <property type="match status" value="1"/>
</dbReference>
<name>A0A0X3BRV2_9EURY</name>